<feature type="compositionally biased region" description="Polar residues" evidence="1">
    <location>
        <begin position="43"/>
        <end position="63"/>
    </location>
</feature>
<accession>A0AAD5M163</accession>
<protein>
    <submittedName>
        <fullName evidence="2">Uncharacterized protein</fullName>
    </submittedName>
</protein>
<gene>
    <name evidence="2" type="ORF">KIN20_005977</name>
</gene>
<evidence type="ECO:0000256" key="1">
    <source>
        <dbReference type="SAM" id="MobiDB-lite"/>
    </source>
</evidence>
<evidence type="ECO:0000313" key="2">
    <source>
        <dbReference type="EMBL" id="KAJ1350235.1"/>
    </source>
</evidence>
<sequence>MRPKSSVQQAKLLLDADFNASNVGNVDIEDKPRPARLAKLNNEDLTSVLNDKPSSSAREPNST</sequence>
<reference evidence="2" key="1">
    <citation type="submission" date="2021-06" db="EMBL/GenBank/DDBJ databases">
        <title>Parelaphostrongylus tenuis whole genome reference sequence.</title>
        <authorList>
            <person name="Garwood T.J."/>
            <person name="Larsen P.A."/>
            <person name="Fountain-Jones N.M."/>
            <person name="Garbe J.R."/>
            <person name="Macchietto M.G."/>
            <person name="Kania S.A."/>
            <person name="Gerhold R.W."/>
            <person name="Richards J.E."/>
            <person name="Wolf T.M."/>
        </authorList>
    </citation>
    <scope>NUCLEOTIDE SEQUENCE</scope>
    <source>
        <strain evidence="2">MNPRO001-30</strain>
        <tissue evidence="2">Meninges</tissue>
    </source>
</reference>
<dbReference type="Proteomes" id="UP001196413">
    <property type="component" value="Unassembled WGS sequence"/>
</dbReference>
<organism evidence="2 3">
    <name type="scientific">Parelaphostrongylus tenuis</name>
    <name type="common">Meningeal worm</name>
    <dbReference type="NCBI Taxonomy" id="148309"/>
    <lineage>
        <taxon>Eukaryota</taxon>
        <taxon>Metazoa</taxon>
        <taxon>Ecdysozoa</taxon>
        <taxon>Nematoda</taxon>
        <taxon>Chromadorea</taxon>
        <taxon>Rhabditida</taxon>
        <taxon>Rhabditina</taxon>
        <taxon>Rhabditomorpha</taxon>
        <taxon>Strongyloidea</taxon>
        <taxon>Metastrongylidae</taxon>
        <taxon>Parelaphostrongylus</taxon>
    </lineage>
</organism>
<keyword evidence="3" id="KW-1185">Reference proteome</keyword>
<proteinExistence type="predicted"/>
<dbReference type="EMBL" id="JAHQIW010000817">
    <property type="protein sequence ID" value="KAJ1350235.1"/>
    <property type="molecule type" value="Genomic_DNA"/>
</dbReference>
<feature type="region of interest" description="Disordered" evidence="1">
    <location>
        <begin position="40"/>
        <end position="63"/>
    </location>
</feature>
<comment type="caution">
    <text evidence="2">The sequence shown here is derived from an EMBL/GenBank/DDBJ whole genome shotgun (WGS) entry which is preliminary data.</text>
</comment>
<name>A0AAD5M163_PARTN</name>
<dbReference type="AlphaFoldDB" id="A0AAD5M163"/>
<evidence type="ECO:0000313" key="3">
    <source>
        <dbReference type="Proteomes" id="UP001196413"/>
    </source>
</evidence>